<comment type="caution">
    <text evidence="2">The sequence shown here is derived from an EMBL/GenBank/DDBJ whole genome shotgun (WGS) entry which is preliminary data.</text>
</comment>
<organism evidence="2 3">
    <name type="scientific">Dryococelus australis</name>
    <dbReference type="NCBI Taxonomy" id="614101"/>
    <lineage>
        <taxon>Eukaryota</taxon>
        <taxon>Metazoa</taxon>
        <taxon>Ecdysozoa</taxon>
        <taxon>Arthropoda</taxon>
        <taxon>Hexapoda</taxon>
        <taxon>Insecta</taxon>
        <taxon>Pterygota</taxon>
        <taxon>Neoptera</taxon>
        <taxon>Polyneoptera</taxon>
        <taxon>Phasmatodea</taxon>
        <taxon>Verophasmatodea</taxon>
        <taxon>Anareolatae</taxon>
        <taxon>Phasmatidae</taxon>
        <taxon>Eurycanthinae</taxon>
        <taxon>Dryococelus</taxon>
    </lineage>
</organism>
<evidence type="ECO:0000256" key="1">
    <source>
        <dbReference type="SAM" id="MobiDB-lite"/>
    </source>
</evidence>
<feature type="region of interest" description="Disordered" evidence="1">
    <location>
        <begin position="1"/>
        <end position="38"/>
    </location>
</feature>
<accession>A0ABQ9GVT9</accession>
<gene>
    <name evidence="2" type="ORF">PR048_024057</name>
</gene>
<dbReference type="PANTHER" id="PTHR19446">
    <property type="entry name" value="REVERSE TRANSCRIPTASES"/>
    <property type="match status" value="1"/>
</dbReference>
<evidence type="ECO:0000313" key="3">
    <source>
        <dbReference type="Proteomes" id="UP001159363"/>
    </source>
</evidence>
<evidence type="ECO:0008006" key="4">
    <source>
        <dbReference type="Google" id="ProtNLM"/>
    </source>
</evidence>
<name>A0ABQ9GVT9_9NEOP</name>
<reference evidence="2 3" key="1">
    <citation type="submission" date="2023-02" db="EMBL/GenBank/DDBJ databases">
        <title>LHISI_Scaffold_Assembly.</title>
        <authorList>
            <person name="Stuart O.P."/>
            <person name="Cleave R."/>
            <person name="Magrath M.J.L."/>
            <person name="Mikheyev A.S."/>
        </authorList>
    </citation>
    <scope>NUCLEOTIDE SEQUENCE [LARGE SCALE GENOMIC DNA]</scope>
    <source>
        <strain evidence="2">Daus_M_001</strain>
        <tissue evidence="2">Leg muscle</tissue>
    </source>
</reference>
<proteinExistence type="predicted"/>
<sequence length="322" mass="36213">MEQCRNARAGETGYPLENTPTSGIDRYNSHSRKSGSDPGRGLNLVRLAAVAEWLACSPPTKANQVQSAAGVTLRFSRVGIVPVDAAGYPVSPALAFRHCSILTSFYPHRTFFNSITAVIHLLKNRSTSTLFVGAYKHLKTIIVTTVPDIGHEYWRILQKKRQTAWREHVTHRGNQDPWGLVYRMVTGKSSKEITRHMLVTLLPDDTAVGETELHERIRAIQLSPMKTEGTSPFSAEELDKKSPGLDGMTGEMILRAYPRIRQNLLDMFNDCFKEWTFPSGWKKGLLIVIYKGGGRNPRKAKSYRPITLLQVFGEDIRTSYRP</sequence>
<dbReference type="Proteomes" id="UP001159363">
    <property type="component" value="Chromosome 8"/>
</dbReference>
<keyword evidence="3" id="KW-1185">Reference proteome</keyword>
<evidence type="ECO:0000313" key="2">
    <source>
        <dbReference type="EMBL" id="KAJ8876148.1"/>
    </source>
</evidence>
<dbReference type="EMBL" id="JARBHB010000009">
    <property type="protein sequence ID" value="KAJ8876148.1"/>
    <property type="molecule type" value="Genomic_DNA"/>
</dbReference>
<protein>
    <recommendedName>
        <fullName evidence="4">Reverse transcriptase</fullName>
    </recommendedName>
</protein>